<keyword evidence="4" id="KW-1185">Reference proteome</keyword>
<keyword evidence="2" id="KW-0812">Transmembrane</keyword>
<sequence>MGDSSECPKEISISSQEEIDNTDFACVLNITLENATGNLTFSTLEYVDNFKVRDSPLLESLSIPNLKKLDEWLDIKNATSLTNISIPHVNEVVVWQLGIDVPLRITRISIIDAPSIEHIVLGNSTTFLGLIIGEPVSTLNEIQMTTAVGELVVDRGCPGLYELEYVRDFQATGWKDCYSTYPNIYTLPKLKSVHNLTLIDSDLQYFDDSVQINGSLAIVETNGWRRPYDGGLDDEDQLEALLIIYSSGGPNILPALITVPGNVTIEAWNDDFNCSKLVDQFENGLIHFLSCNGTDNGTKSVLIVPTESTGISQDNTPSTLSQGAWAGIGVGIGVFAIGMICGIVGLFLRFKRWKKELIERIRQQEAQARQEHLRDSLEMEHEPPNLNLLHESDGTGIMREKPDDHIQEAGGTEVVAEHPDDHIRELPVPPAELPGTTDIKRT</sequence>
<feature type="compositionally biased region" description="Basic and acidic residues" evidence="1">
    <location>
        <begin position="371"/>
        <end position="383"/>
    </location>
</feature>
<feature type="compositionally biased region" description="Basic and acidic residues" evidence="1">
    <location>
        <begin position="415"/>
        <end position="425"/>
    </location>
</feature>
<accession>A0AAX6MVF0</accession>
<keyword evidence="2" id="KW-1133">Transmembrane helix</keyword>
<gene>
    <name evidence="3" type="ORF">Daesc_001654</name>
</gene>
<evidence type="ECO:0008006" key="5">
    <source>
        <dbReference type="Google" id="ProtNLM"/>
    </source>
</evidence>
<evidence type="ECO:0000313" key="4">
    <source>
        <dbReference type="Proteomes" id="UP001369815"/>
    </source>
</evidence>
<proteinExistence type="predicted"/>
<feature type="transmembrane region" description="Helical" evidence="2">
    <location>
        <begin position="324"/>
        <end position="348"/>
    </location>
</feature>
<evidence type="ECO:0000256" key="2">
    <source>
        <dbReference type="SAM" id="Phobius"/>
    </source>
</evidence>
<feature type="region of interest" description="Disordered" evidence="1">
    <location>
        <begin position="371"/>
        <end position="442"/>
    </location>
</feature>
<dbReference type="AlphaFoldDB" id="A0AAX6MVF0"/>
<feature type="compositionally biased region" description="Basic and acidic residues" evidence="1">
    <location>
        <begin position="390"/>
        <end position="407"/>
    </location>
</feature>
<dbReference type="EMBL" id="JBANMG010000002">
    <property type="protein sequence ID" value="KAK6956377.1"/>
    <property type="molecule type" value="Genomic_DNA"/>
</dbReference>
<dbReference type="Proteomes" id="UP001369815">
    <property type="component" value="Unassembled WGS sequence"/>
</dbReference>
<protein>
    <recommendedName>
        <fullName evidence="5">Peptidase A1 domain-containing protein</fullName>
    </recommendedName>
</protein>
<reference evidence="3 4" key="1">
    <citation type="journal article" date="2024" name="Front Chem Biol">
        <title>Unveiling the potential of Daldinia eschscholtzii MFLUCC 19-0629 through bioactivity and bioinformatics studies for enhanced sustainable agriculture production.</title>
        <authorList>
            <person name="Brooks S."/>
            <person name="Weaver J.A."/>
            <person name="Klomchit A."/>
            <person name="Alharthi S.A."/>
            <person name="Onlamun T."/>
            <person name="Nurani R."/>
            <person name="Vong T.K."/>
            <person name="Alberti F."/>
            <person name="Greco C."/>
        </authorList>
    </citation>
    <scope>NUCLEOTIDE SEQUENCE [LARGE SCALE GENOMIC DNA]</scope>
    <source>
        <strain evidence="3">MFLUCC 19-0629</strain>
    </source>
</reference>
<comment type="caution">
    <text evidence="3">The sequence shown here is derived from an EMBL/GenBank/DDBJ whole genome shotgun (WGS) entry which is preliminary data.</text>
</comment>
<keyword evidence="2" id="KW-0472">Membrane</keyword>
<evidence type="ECO:0000313" key="3">
    <source>
        <dbReference type="EMBL" id="KAK6956377.1"/>
    </source>
</evidence>
<name>A0AAX6MVF0_9PEZI</name>
<organism evidence="3 4">
    <name type="scientific">Daldinia eschscholtzii</name>
    <dbReference type="NCBI Taxonomy" id="292717"/>
    <lineage>
        <taxon>Eukaryota</taxon>
        <taxon>Fungi</taxon>
        <taxon>Dikarya</taxon>
        <taxon>Ascomycota</taxon>
        <taxon>Pezizomycotina</taxon>
        <taxon>Sordariomycetes</taxon>
        <taxon>Xylariomycetidae</taxon>
        <taxon>Xylariales</taxon>
        <taxon>Hypoxylaceae</taxon>
        <taxon>Daldinia</taxon>
    </lineage>
</organism>
<evidence type="ECO:0000256" key="1">
    <source>
        <dbReference type="SAM" id="MobiDB-lite"/>
    </source>
</evidence>